<feature type="region of interest" description="Disordered" evidence="2">
    <location>
        <begin position="89"/>
        <end position="108"/>
    </location>
</feature>
<organism evidence="4 5">
    <name type="scientific">Owenia fusiformis</name>
    <name type="common">Polychaete worm</name>
    <dbReference type="NCBI Taxonomy" id="6347"/>
    <lineage>
        <taxon>Eukaryota</taxon>
        <taxon>Metazoa</taxon>
        <taxon>Spiralia</taxon>
        <taxon>Lophotrochozoa</taxon>
        <taxon>Annelida</taxon>
        <taxon>Polychaeta</taxon>
        <taxon>Sedentaria</taxon>
        <taxon>Canalipalpata</taxon>
        <taxon>Sabellida</taxon>
        <taxon>Oweniida</taxon>
        <taxon>Oweniidae</taxon>
        <taxon>Owenia</taxon>
    </lineage>
</organism>
<evidence type="ECO:0000259" key="3">
    <source>
        <dbReference type="Pfam" id="PF09588"/>
    </source>
</evidence>
<dbReference type="InterPro" id="IPR019080">
    <property type="entry name" value="YqaJ_viral_recombinase"/>
</dbReference>
<evidence type="ECO:0000256" key="1">
    <source>
        <dbReference type="SAM" id="Coils"/>
    </source>
</evidence>
<sequence length="1689" mass="192316">MAITSYHCTSKHCISGPRYKCYHCSYKSHEMDDFVVHFSQHHPLLSIKVNVPELNGKKWIYNVFDYGIALSKKDHGNFRFEDMKLVQKDSPQKKRVKMSDKTDSTQRPRSLFQIDANLENNDKPEDTIDTDDEITPIVSEAVASEDINDVSDSDEPDDDDDGDTGIVHLKAMLEDAYEVFKRQDPFHLKRFKKFLKLIASNTFPFNNIAYKLFLDVVEWHSLQNTTQMRYSEDIMRFWFTAKRLFHGKFLAFMKGTKSEGYLSDGGTQKGHFDPQDTNINFAVPSAVRISSHIPDDIKTGFMSNIVQMYTEKVENSDIKFHNISLDLKKINTTRNEHGRIDLANFEPSPTKQEMQRELAEEVAEVANVEENAQLLLKQIHGEDYSINQLRMSDKTVVDDTVIRIQKLMKIQANRLQGLREFTKSKKYALEKLLKLAEEENNSKGDWKKSKYAAAISMVKTVIVEVKECVLNMLTNTDKCGFITSKLQESNDYTLGNTVPLQNQHNFVCLDGIHEPKICEENKNLVIENSHLLAQRSGAWFDLRTEAKVTGSTIYDAVGLRTLKLQKDHFERVFISHEKRKFSPQVQEKLDHGTINEENALATFVGKVLPCFFPSLCFKEAGCYVIKRNEEPFLITSPDGEGWEGENCIQLTAEFKCPFQDESAFKLPVFYNVPTYYITQVLSHMNGAKTRKVGQVVEKCVLLCWSPESSTVFCIKNDEDLWNEIYNALVEVYGVDNPIKPKRKSPIALELKRKIEEFISHNVELICEFPSALASACIHKLSNENVITESDTDTESKYCESERYHTHMDDLQLTEENDPKAKEVLSDLSALCKNITQTIHESVKLTMPLASDVLVAVLSDLDRVKVAGSNVLSIPIFWGLSGKSLPVYKVRDIFSYLRREMKARNLKILTIGFDGQFYKLAVLDANAKPLTLLQCQKFLWNRIANLSKQQLVDLLLELSERVTVNDKNRNDKDNLDTKDIIGSLICPTMGDVLITEEVKSSMTKLDDALYTAIKMTVDLTNNYTDGQNTNEIVDEIAGGLTTIVKSDLTKVKHSRGGANESSAESASTKDVPPPSDVQTTFQGETIGEYNRDDPDIERMLQEEIIDNVDDVYQHATTESKHSDNTAENIVDDTVMGITIENPENADEIDLDETIYYNHDEEITGHVSANVSGSLASDDCEAKTILPNDALDQVLKTFHTASVKIQKRWNHRTLTDLAKLFRTASDIQKAFTLEELRLVVKVFTNKNILTEIETKCLKRKGDYVNLLSSKVGDGTAVQFKIRSQTKKTKSISSFKSLLSQMKKQTICILICTLEWPGEMREFYNCSPIKPSRLETPDKSRSTGTVHWLTKPEIDEDGDPIFAFLDFHHLLTNSRCHIARHGYKASGIDREAWVKVARAEKINKTGLNLAFVEDVIDPQSNDVAKLFFSEDVETELRKMGFCSEADYAHVMRIWYKSVDERGLDSFQRIFDLLTTRTWFMSKVLPSLNTFPPITNKIKDIPITTFEGIILSTERIMQMHLFTGERSFNVRALGSQMSETYFSSFRDLDPQGDGVLKPADIPKAMSISCQLLDIRLNPDRGFCFNTTRRKPVYVERPLGVSVQAEDDSDGEQGLAVQLAHLSFREDSVEIAPDIITIRDHEFDKCTPSHKYKRKSVYVSRPDSSAKGVKGIREFHRRNEEKILYHKRTGYDIE</sequence>
<feature type="compositionally biased region" description="Basic and acidic residues" evidence="2">
    <location>
        <begin position="89"/>
        <end position="106"/>
    </location>
</feature>
<feature type="region of interest" description="Disordered" evidence="2">
    <location>
        <begin position="1050"/>
        <end position="1090"/>
    </location>
</feature>
<protein>
    <recommendedName>
        <fullName evidence="3">YqaJ viral recombinase domain-containing protein</fullName>
    </recommendedName>
</protein>
<keyword evidence="5" id="KW-1185">Reference proteome</keyword>
<proteinExistence type="predicted"/>
<reference evidence="4" key="1">
    <citation type="submission" date="2022-03" db="EMBL/GenBank/DDBJ databases">
        <authorList>
            <person name="Martin C."/>
        </authorList>
    </citation>
    <scope>NUCLEOTIDE SEQUENCE</scope>
</reference>
<dbReference type="Gene3D" id="3.90.320.10">
    <property type="match status" value="1"/>
</dbReference>
<dbReference type="InterPro" id="IPR011604">
    <property type="entry name" value="PDDEXK-like_dom_sf"/>
</dbReference>
<dbReference type="PANTHER" id="PTHR46609:SF8">
    <property type="entry name" value="YQAJ VIRAL RECOMBINASE DOMAIN-CONTAINING PROTEIN"/>
    <property type="match status" value="1"/>
</dbReference>
<feature type="domain" description="YqaJ viral recombinase" evidence="3">
    <location>
        <begin position="539"/>
        <end position="684"/>
    </location>
</feature>
<accession>A0A8S4NR00</accession>
<gene>
    <name evidence="4" type="ORF">OFUS_LOCUS9186</name>
</gene>
<dbReference type="OrthoDB" id="6135193at2759"/>
<evidence type="ECO:0000313" key="4">
    <source>
        <dbReference type="EMBL" id="CAH1782775.1"/>
    </source>
</evidence>
<dbReference type="InterPro" id="IPR051703">
    <property type="entry name" value="NF-kappa-B_Signaling_Reg"/>
</dbReference>
<dbReference type="Proteomes" id="UP000749559">
    <property type="component" value="Unassembled WGS sequence"/>
</dbReference>
<evidence type="ECO:0000313" key="5">
    <source>
        <dbReference type="Proteomes" id="UP000749559"/>
    </source>
</evidence>
<dbReference type="Pfam" id="PF09588">
    <property type="entry name" value="YqaJ"/>
    <property type="match status" value="1"/>
</dbReference>
<evidence type="ECO:0000256" key="2">
    <source>
        <dbReference type="SAM" id="MobiDB-lite"/>
    </source>
</evidence>
<comment type="caution">
    <text evidence="4">The sequence shown here is derived from an EMBL/GenBank/DDBJ whole genome shotgun (WGS) entry which is preliminary data.</text>
</comment>
<dbReference type="EMBL" id="CAIIXF020000005">
    <property type="protein sequence ID" value="CAH1782775.1"/>
    <property type="molecule type" value="Genomic_DNA"/>
</dbReference>
<keyword evidence="1" id="KW-0175">Coiled coil</keyword>
<name>A0A8S4NR00_OWEFU</name>
<feature type="coiled-coil region" evidence="1">
    <location>
        <begin position="351"/>
        <end position="378"/>
    </location>
</feature>
<dbReference type="PANTHER" id="PTHR46609">
    <property type="entry name" value="EXONUCLEASE, PHAGE-TYPE/RECB, C-TERMINAL DOMAIN-CONTAINING PROTEIN"/>
    <property type="match status" value="1"/>
</dbReference>